<dbReference type="PANTHER" id="PTHR38926">
    <property type="entry name" value="F-BOX DOMAIN CONTAINING PROTEIN, EXPRESSED"/>
    <property type="match status" value="1"/>
</dbReference>
<dbReference type="EMBL" id="BQFW01000004">
    <property type="protein sequence ID" value="GJJ70580.1"/>
    <property type="molecule type" value="Genomic_DNA"/>
</dbReference>
<comment type="caution">
    <text evidence="1">The sequence shown here is derived from an EMBL/GenBank/DDBJ whole genome shotgun (WGS) entry which is preliminary data.</text>
</comment>
<dbReference type="AlphaFoldDB" id="A0A9P3H5X5"/>
<dbReference type="Gene3D" id="3.80.10.10">
    <property type="entry name" value="Ribonuclease Inhibitor"/>
    <property type="match status" value="1"/>
</dbReference>
<reference evidence="1" key="2">
    <citation type="journal article" date="2022" name="Microbiol. Resour. Announc.">
        <title>Whole-Genome Sequence of Entomortierella parvispora E1425, a Mucoromycotan Fungus Associated with Burkholderiaceae-Related Endosymbiotic Bacteria.</title>
        <authorList>
            <person name="Herlambang A."/>
            <person name="Guo Y."/>
            <person name="Takashima Y."/>
            <person name="Narisawa K."/>
            <person name="Ohta H."/>
            <person name="Nishizawa T."/>
        </authorList>
    </citation>
    <scope>NUCLEOTIDE SEQUENCE</scope>
    <source>
        <strain evidence="1">E1425</strain>
    </source>
</reference>
<gene>
    <name evidence="1" type="ORF">EMPS_02929</name>
</gene>
<dbReference type="PANTHER" id="PTHR38926:SF72">
    <property type="entry name" value="IM:7136021-RELATED"/>
    <property type="match status" value="1"/>
</dbReference>
<keyword evidence="2" id="KW-1185">Reference proteome</keyword>
<accession>A0A9P3H5X5</accession>
<proteinExistence type="predicted"/>
<evidence type="ECO:0008006" key="3">
    <source>
        <dbReference type="Google" id="ProtNLM"/>
    </source>
</evidence>
<name>A0A9P3H5X5_9FUNG</name>
<organism evidence="1 2">
    <name type="scientific">Entomortierella parvispora</name>
    <dbReference type="NCBI Taxonomy" id="205924"/>
    <lineage>
        <taxon>Eukaryota</taxon>
        <taxon>Fungi</taxon>
        <taxon>Fungi incertae sedis</taxon>
        <taxon>Mucoromycota</taxon>
        <taxon>Mortierellomycotina</taxon>
        <taxon>Mortierellomycetes</taxon>
        <taxon>Mortierellales</taxon>
        <taxon>Mortierellaceae</taxon>
        <taxon>Entomortierella</taxon>
    </lineage>
</organism>
<dbReference type="InterPro" id="IPR032675">
    <property type="entry name" value="LRR_dom_sf"/>
</dbReference>
<dbReference type="SUPFAM" id="SSF52047">
    <property type="entry name" value="RNI-like"/>
    <property type="match status" value="1"/>
</dbReference>
<protein>
    <recommendedName>
        <fullName evidence="3">F-box domain-containing protein</fullName>
    </recommendedName>
</protein>
<dbReference type="OrthoDB" id="2448743at2759"/>
<dbReference type="Proteomes" id="UP000827284">
    <property type="component" value="Unassembled WGS sequence"/>
</dbReference>
<reference evidence="1" key="1">
    <citation type="submission" date="2021-11" db="EMBL/GenBank/DDBJ databases">
        <authorList>
            <person name="Herlambang A."/>
            <person name="Guo Y."/>
            <person name="Takashima Y."/>
            <person name="Nishizawa T."/>
        </authorList>
    </citation>
    <scope>NUCLEOTIDE SEQUENCE</scope>
    <source>
        <strain evidence="1">E1425</strain>
    </source>
</reference>
<evidence type="ECO:0000313" key="1">
    <source>
        <dbReference type="EMBL" id="GJJ70580.1"/>
    </source>
</evidence>
<evidence type="ECO:0000313" key="2">
    <source>
        <dbReference type="Proteomes" id="UP000827284"/>
    </source>
</evidence>
<sequence>MDLLEIELNVGFFLQPQDLACCVRVCKGWYQAFTPSLYCAITTTEDPSMMIMPTVSVLRKHARHIRQLRVHLSGPYLTMLRSHCTNLKRLDVVIRHMDKTSPDGVLALIRANPRIASMKVAGNLTLMPTLMMRGLSKISHNITGLRLSELGLTSESLERLLDTAEQLQVLELDITFHELQNPDWERWPSFPHLKHLVLSVTGSELNLANQLMWIQRCPNLEALRWNIGSTVMGSRSSVSSAKERRLPTKAICDVFKQKKLPKLHSLDLQIMNISHTDADVEAILNACPPLKKFRAATCSIHYSGFRALERHFGTLEDLDVAGCDEFSSPMVQKVLSSCPRLKRLRANVLAACDVVSGFGADEVRAFVAAKDRKIAEKTPGGIPNGKPLPPPAAAAAPPKPWVCKGLETLIVCITGADAPMWNEQVLAQIGKMSQLRELEVGVHPGCWEQVLSQKDNRGLDLRLKRGLRYLNSLPFLEKLTYYKIPQRMTSMDVRFMARTWPHLCEITWTLHTDEAKAAELRPSF</sequence>